<evidence type="ECO:0000313" key="1">
    <source>
        <dbReference type="EMBL" id="GFX98811.1"/>
    </source>
</evidence>
<sequence length="91" mass="10947">MSRADENMVSIHERNILRFIFGRIQENGTRRRRSNFMLYQSYKESDIVNLIKIQRIKWTGHVVGTNEDHTTKKSLQCPSHWHMKKKKSQMD</sequence>
<gene>
    <name evidence="1" type="primary">NCL1_50927</name>
    <name evidence="1" type="ORF">TNCV_1503871</name>
</gene>
<proteinExistence type="predicted"/>
<keyword evidence="2" id="KW-1185">Reference proteome</keyword>
<accession>A0A8X6RWP5</accession>
<comment type="caution">
    <text evidence="1">The sequence shown here is derived from an EMBL/GenBank/DDBJ whole genome shotgun (WGS) entry which is preliminary data.</text>
</comment>
<evidence type="ECO:0000313" key="2">
    <source>
        <dbReference type="Proteomes" id="UP000887159"/>
    </source>
</evidence>
<reference evidence="1" key="1">
    <citation type="submission" date="2020-08" db="EMBL/GenBank/DDBJ databases">
        <title>Multicomponent nature underlies the extraordinary mechanical properties of spider dragline silk.</title>
        <authorList>
            <person name="Kono N."/>
            <person name="Nakamura H."/>
            <person name="Mori M."/>
            <person name="Yoshida Y."/>
            <person name="Ohtoshi R."/>
            <person name="Malay A.D."/>
            <person name="Moran D.A.P."/>
            <person name="Tomita M."/>
            <person name="Numata K."/>
            <person name="Arakawa K."/>
        </authorList>
    </citation>
    <scope>NUCLEOTIDE SEQUENCE</scope>
</reference>
<protein>
    <submittedName>
        <fullName evidence="1">Uncharacterized protein</fullName>
    </submittedName>
</protein>
<dbReference type="AlphaFoldDB" id="A0A8X6RWP5"/>
<dbReference type="EMBL" id="BMAU01021203">
    <property type="protein sequence ID" value="GFX98811.1"/>
    <property type="molecule type" value="Genomic_DNA"/>
</dbReference>
<name>A0A8X6RWP5_TRICX</name>
<dbReference type="Proteomes" id="UP000887159">
    <property type="component" value="Unassembled WGS sequence"/>
</dbReference>
<organism evidence="1 2">
    <name type="scientific">Trichonephila clavipes</name>
    <name type="common">Golden silk orbweaver</name>
    <name type="synonym">Nephila clavipes</name>
    <dbReference type="NCBI Taxonomy" id="2585209"/>
    <lineage>
        <taxon>Eukaryota</taxon>
        <taxon>Metazoa</taxon>
        <taxon>Ecdysozoa</taxon>
        <taxon>Arthropoda</taxon>
        <taxon>Chelicerata</taxon>
        <taxon>Arachnida</taxon>
        <taxon>Araneae</taxon>
        <taxon>Araneomorphae</taxon>
        <taxon>Entelegynae</taxon>
        <taxon>Araneoidea</taxon>
        <taxon>Nephilidae</taxon>
        <taxon>Trichonephila</taxon>
    </lineage>
</organism>